<dbReference type="GO" id="GO:0005886">
    <property type="term" value="C:plasma membrane"/>
    <property type="evidence" value="ECO:0007669"/>
    <property type="project" value="UniProtKB-SubCell"/>
</dbReference>
<proteinExistence type="inferred from homology"/>
<feature type="transmembrane region" description="Helical" evidence="7">
    <location>
        <begin position="227"/>
        <end position="244"/>
    </location>
</feature>
<evidence type="ECO:0000256" key="4">
    <source>
        <dbReference type="ARBA" id="ARBA00022692"/>
    </source>
</evidence>
<feature type="transmembrane region" description="Helical" evidence="7">
    <location>
        <begin position="284"/>
        <end position="304"/>
    </location>
</feature>
<evidence type="ECO:0000256" key="3">
    <source>
        <dbReference type="ARBA" id="ARBA00022475"/>
    </source>
</evidence>
<dbReference type="InterPro" id="IPR052049">
    <property type="entry name" value="Electron_transfer_protein"/>
</dbReference>
<dbReference type="PANTHER" id="PTHR34856">
    <property type="entry name" value="PROTEIN NRFD"/>
    <property type="match status" value="1"/>
</dbReference>
<dbReference type="InterPro" id="IPR005614">
    <property type="entry name" value="NrfD-like"/>
</dbReference>
<evidence type="ECO:0000256" key="7">
    <source>
        <dbReference type="SAM" id="Phobius"/>
    </source>
</evidence>
<evidence type="ECO:0000256" key="2">
    <source>
        <dbReference type="ARBA" id="ARBA00008929"/>
    </source>
</evidence>
<keyword evidence="9" id="KW-1185">Reference proteome</keyword>
<feature type="transmembrane region" description="Helical" evidence="7">
    <location>
        <begin position="89"/>
        <end position="114"/>
    </location>
</feature>
<keyword evidence="5 7" id="KW-1133">Transmembrane helix</keyword>
<name>A0A9X3CGI1_9VIBR</name>
<feature type="transmembrane region" description="Helical" evidence="7">
    <location>
        <begin position="22"/>
        <end position="42"/>
    </location>
</feature>
<accession>A0A9X3CGI1</accession>
<keyword evidence="6 7" id="KW-0472">Membrane</keyword>
<evidence type="ECO:0000256" key="1">
    <source>
        <dbReference type="ARBA" id="ARBA00004651"/>
    </source>
</evidence>
<evidence type="ECO:0000313" key="9">
    <source>
        <dbReference type="Proteomes" id="UP001155586"/>
    </source>
</evidence>
<sequence>MSITEVLIQPQAIVWLPWAVQYFFYIGSAYAAAILFLVTLIYDTRFTHQLRAALALTMAIGAIVGPLALTGDLHQPGRAWHFYAHFTPWSWMSLGSLFLPAFSGLAVTTAWLYLRQDLHTLSSHSNPVLRWISVLTLGNWNVSRKALIAISSLTVISGLSIALYTGAEIAIVESRPLWNQAASPLIWFTTAFLGAIGFSLLIWVLFPTGHNAKHLSDADTKLVKNTALLSSISALILVPIWASNHSAFCLFYDDHWVKNIAAMSLSLLTCALAVLFFMRGQARLGGILVISIATLSTTWLTRWITMMEVQTLPKYDVGPYPYSLPLDNSGLLGIIGMLGLWLALAMFASELIKRDDETSLSTTTDSQ</sequence>
<evidence type="ECO:0000313" key="8">
    <source>
        <dbReference type="EMBL" id="MCW8335280.1"/>
    </source>
</evidence>
<keyword evidence="4 7" id="KW-0812">Transmembrane</keyword>
<dbReference type="PANTHER" id="PTHR34856:SF2">
    <property type="entry name" value="PROTEIN NRFD"/>
    <property type="match status" value="1"/>
</dbReference>
<feature type="transmembrane region" description="Helical" evidence="7">
    <location>
        <begin position="49"/>
        <end position="69"/>
    </location>
</feature>
<gene>
    <name evidence="8" type="primary">nrfD</name>
    <name evidence="8" type="ORF">MD483_15780</name>
</gene>
<dbReference type="Proteomes" id="UP001155586">
    <property type="component" value="Unassembled WGS sequence"/>
</dbReference>
<comment type="caution">
    <text evidence="8">The sequence shown here is derived from an EMBL/GenBank/DDBJ whole genome shotgun (WGS) entry which is preliminary data.</text>
</comment>
<dbReference type="Pfam" id="PF03916">
    <property type="entry name" value="NrfD"/>
    <property type="match status" value="1"/>
</dbReference>
<comment type="subcellular location">
    <subcellularLocation>
        <location evidence="1">Cell membrane</location>
        <topology evidence="1">Multi-pass membrane protein</topology>
    </subcellularLocation>
</comment>
<reference evidence="8" key="1">
    <citation type="submission" date="2022-02" db="EMBL/GenBank/DDBJ databases">
        <title>Vibrio sp. nov., a new bacterium isolated from Bohai sea, China.</title>
        <authorList>
            <person name="Yuan Y."/>
        </authorList>
    </citation>
    <scope>NUCLEOTIDE SEQUENCE</scope>
    <source>
        <strain evidence="8">DBSS07</strain>
    </source>
</reference>
<feature type="transmembrane region" description="Helical" evidence="7">
    <location>
        <begin position="185"/>
        <end position="206"/>
    </location>
</feature>
<feature type="transmembrane region" description="Helical" evidence="7">
    <location>
        <begin position="146"/>
        <end position="165"/>
    </location>
</feature>
<keyword evidence="3" id="KW-1003">Cell membrane</keyword>
<evidence type="ECO:0000256" key="5">
    <source>
        <dbReference type="ARBA" id="ARBA00022989"/>
    </source>
</evidence>
<dbReference type="RefSeq" id="WP_265688483.1">
    <property type="nucleotide sequence ID" value="NZ_JAKRRX010000103.1"/>
</dbReference>
<organism evidence="8 9">
    <name type="scientific">Vibrio paucivorans</name>
    <dbReference type="NCBI Taxonomy" id="2829489"/>
    <lineage>
        <taxon>Bacteria</taxon>
        <taxon>Pseudomonadati</taxon>
        <taxon>Pseudomonadota</taxon>
        <taxon>Gammaproteobacteria</taxon>
        <taxon>Vibrionales</taxon>
        <taxon>Vibrionaceae</taxon>
        <taxon>Vibrio</taxon>
    </lineage>
</organism>
<dbReference type="AlphaFoldDB" id="A0A9X3CGI1"/>
<dbReference type="Gene3D" id="1.20.1630.10">
    <property type="entry name" value="Formate dehydrogenase/DMSO reductase domain"/>
    <property type="match status" value="1"/>
</dbReference>
<evidence type="ECO:0000256" key="6">
    <source>
        <dbReference type="ARBA" id="ARBA00023136"/>
    </source>
</evidence>
<feature type="transmembrane region" description="Helical" evidence="7">
    <location>
        <begin position="329"/>
        <end position="348"/>
    </location>
</feature>
<protein>
    <submittedName>
        <fullName evidence="8">Polysulfide reductase NrfD</fullName>
    </submittedName>
</protein>
<comment type="similarity">
    <text evidence="2">Belongs to the NrfD family.</text>
</comment>
<dbReference type="EMBL" id="JAKRRX010000103">
    <property type="protein sequence ID" value="MCW8335280.1"/>
    <property type="molecule type" value="Genomic_DNA"/>
</dbReference>
<feature type="transmembrane region" description="Helical" evidence="7">
    <location>
        <begin position="256"/>
        <end position="277"/>
    </location>
</feature>